<gene>
    <name evidence="1" type="ORF">M9H77_14221</name>
</gene>
<accession>A0ACC0BMQ4</accession>
<evidence type="ECO:0000313" key="1">
    <source>
        <dbReference type="EMBL" id="KAI5673857.1"/>
    </source>
</evidence>
<proteinExistence type="predicted"/>
<name>A0ACC0BMQ4_CATRO</name>
<evidence type="ECO:0000313" key="2">
    <source>
        <dbReference type="Proteomes" id="UP001060085"/>
    </source>
</evidence>
<sequence length="95" mass="9939">MARLKFCCYFCAAAVAISAPAAADSAASVSPTAAAAEVSGFCFNYSCWLSCFCFNISLISAASLRSFSDLLCLTSAPLDCCMPPTASNVCRFCLF</sequence>
<comment type="caution">
    <text evidence="1">The sequence shown here is derived from an EMBL/GenBank/DDBJ whole genome shotgun (WGS) entry which is preliminary data.</text>
</comment>
<organism evidence="1 2">
    <name type="scientific">Catharanthus roseus</name>
    <name type="common">Madagascar periwinkle</name>
    <name type="synonym">Vinca rosea</name>
    <dbReference type="NCBI Taxonomy" id="4058"/>
    <lineage>
        <taxon>Eukaryota</taxon>
        <taxon>Viridiplantae</taxon>
        <taxon>Streptophyta</taxon>
        <taxon>Embryophyta</taxon>
        <taxon>Tracheophyta</taxon>
        <taxon>Spermatophyta</taxon>
        <taxon>Magnoliopsida</taxon>
        <taxon>eudicotyledons</taxon>
        <taxon>Gunneridae</taxon>
        <taxon>Pentapetalae</taxon>
        <taxon>asterids</taxon>
        <taxon>lamiids</taxon>
        <taxon>Gentianales</taxon>
        <taxon>Apocynaceae</taxon>
        <taxon>Rauvolfioideae</taxon>
        <taxon>Vinceae</taxon>
        <taxon>Catharanthinae</taxon>
        <taxon>Catharanthus</taxon>
    </lineage>
</organism>
<protein>
    <submittedName>
        <fullName evidence="1">Uncharacterized protein</fullName>
    </submittedName>
</protein>
<keyword evidence="2" id="KW-1185">Reference proteome</keyword>
<reference evidence="2" key="1">
    <citation type="journal article" date="2023" name="Nat. Plants">
        <title>Single-cell RNA sequencing provides a high-resolution roadmap for understanding the multicellular compartmentation of specialized metabolism.</title>
        <authorList>
            <person name="Sun S."/>
            <person name="Shen X."/>
            <person name="Li Y."/>
            <person name="Li Y."/>
            <person name="Wang S."/>
            <person name="Li R."/>
            <person name="Zhang H."/>
            <person name="Shen G."/>
            <person name="Guo B."/>
            <person name="Wei J."/>
            <person name="Xu J."/>
            <person name="St-Pierre B."/>
            <person name="Chen S."/>
            <person name="Sun C."/>
        </authorList>
    </citation>
    <scope>NUCLEOTIDE SEQUENCE [LARGE SCALE GENOMIC DNA]</scope>
</reference>
<dbReference type="EMBL" id="CM044703">
    <property type="protein sequence ID" value="KAI5673857.1"/>
    <property type="molecule type" value="Genomic_DNA"/>
</dbReference>
<dbReference type="Proteomes" id="UP001060085">
    <property type="component" value="Linkage Group LG03"/>
</dbReference>